<keyword evidence="6" id="KW-1185">Reference proteome</keyword>
<dbReference type="Proteomes" id="UP000632138">
    <property type="component" value="Unassembled WGS sequence"/>
</dbReference>
<name>A0ABS2A9S9_9ACTN</name>
<dbReference type="PANTHER" id="PTHR32089">
    <property type="entry name" value="METHYL-ACCEPTING CHEMOTAXIS PROTEIN MCPB"/>
    <property type="match status" value="1"/>
</dbReference>
<dbReference type="InterPro" id="IPR029016">
    <property type="entry name" value="GAF-like_dom_sf"/>
</dbReference>
<sequence>MGLFSKRVELEPTPQRTPPRDVEALEELVNNLESVTDEASSWRIYASTNQEFYNLDYVAIWLVDNGNARLEYEVGRITSAIAGTSGQANLVQQAIRTGHAVYAGEAATGSGDTRLAAAVRAGAKAGVAVPITTAHRVSAVMEYYTPVEVSPDAALISKWGAIARVAEQARVAALTAYYTRQVSDDRLAVTNVVAALGHTSDSSVALRAALDAVRTAFHWAYGSYWQIDEAENVLRFSVESGNAGEEFKKVTLAATFAEGVGLSGRAWRARDLVFVRDIGKLTDCVRAPAAQRAGVRSGVCFPISSGDRIIGTMDFFTTEFVDLSESRMDALRNVQQLVSQRLDVVRGAETAASNARALLDTVSRLRTATADASRVAEEAVGRASDMTGDVSALNDASAAIGDVIQIISSIADQTNLLALNATIEAARAGEIGKGFAVVAGEVKELARETADATKKVSEQIAALQSSAESVAGGIRSTSDTIAQLDAVQARITDVLEEQAMMAHAFEH</sequence>
<dbReference type="InterPro" id="IPR003018">
    <property type="entry name" value="GAF"/>
</dbReference>
<evidence type="ECO:0000259" key="4">
    <source>
        <dbReference type="PROSITE" id="PS50111"/>
    </source>
</evidence>
<proteinExistence type="inferred from homology"/>
<dbReference type="RefSeq" id="WP_203376478.1">
    <property type="nucleotide sequence ID" value="NZ_JAENHP010000003.1"/>
</dbReference>
<dbReference type="SMART" id="SM00283">
    <property type="entry name" value="MA"/>
    <property type="match status" value="1"/>
</dbReference>
<dbReference type="PROSITE" id="PS50111">
    <property type="entry name" value="CHEMOTAXIS_TRANSDUC_2"/>
    <property type="match status" value="1"/>
</dbReference>
<dbReference type="InterPro" id="IPR004089">
    <property type="entry name" value="MCPsignal_dom"/>
</dbReference>
<comment type="similarity">
    <text evidence="2">Belongs to the methyl-accepting chemotaxis (MCP) protein family.</text>
</comment>
<dbReference type="Gene3D" id="1.10.287.950">
    <property type="entry name" value="Methyl-accepting chemotaxis protein"/>
    <property type="match status" value="1"/>
</dbReference>
<protein>
    <submittedName>
        <fullName evidence="5">GAF domain-containing protein</fullName>
    </submittedName>
</protein>
<accession>A0ABS2A9S9</accession>
<dbReference type="SMART" id="SM00065">
    <property type="entry name" value="GAF"/>
    <property type="match status" value="1"/>
</dbReference>
<dbReference type="PRINTS" id="PR00260">
    <property type="entry name" value="CHEMTRNSDUCR"/>
</dbReference>
<dbReference type="Gene3D" id="3.30.450.40">
    <property type="match status" value="2"/>
</dbReference>
<dbReference type="Pfam" id="PF00015">
    <property type="entry name" value="MCPsignal"/>
    <property type="match status" value="1"/>
</dbReference>
<gene>
    <name evidence="5" type="ORF">JIG36_13570</name>
</gene>
<organism evidence="5 6">
    <name type="scientific">Paractinoplanes ovalisporus</name>
    <dbReference type="NCBI Taxonomy" id="2810368"/>
    <lineage>
        <taxon>Bacteria</taxon>
        <taxon>Bacillati</taxon>
        <taxon>Actinomycetota</taxon>
        <taxon>Actinomycetes</taxon>
        <taxon>Micromonosporales</taxon>
        <taxon>Micromonosporaceae</taxon>
        <taxon>Paractinoplanes</taxon>
    </lineage>
</organism>
<dbReference type="SUPFAM" id="SSF55781">
    <property type="entry name" value="GAF domain-like"/>
    <property type="match status" value="2"/>
</dbReference>
<evidence type="ECO:0000256" key="1">
    <source>
        <dbReference type="ARBA" id="ARBA00023224"/>
    </source>
</evidence>
<dbReference type="InterPro" id="IPR004090">
    <property type="entry name" value="Chemotax_Me-accpt_rcpt"/>
</dbReference>
<dbReference type="PANTHER" id="PTHR32089:SF112">
    <property type="entry name" value="LYSOZYME-LIKE PROTEIN-RELATED"/>
    <property type="match status" value="1"/>
</dbReference>
<dbReference type="Pfam" id="PF13185">
    <property type="entry name" value="GAF_2"/>
    <property type="match status" value="1"/>
</dbReference>
<keyword evidence="1 3" id="KW-0807">Transducer</keyword>
<reference evidence="5 6" key="1">
    <citation type="submission" date="2021-01" db="EMBL/GenBank/DDBJ databases">
        <title>Actinoplanes sp. nov. LDG1-06 isolated from lichen.</title>
        <authorList>
            <person name="Saeng-In P."/>
            <person name="Phongsopitanun W."/>
            <person name="Kanchanasin P."/>
            <person name="Yuki M."/>
            <person name="Kudo T."/>
            <person name="Ohkuma M."/>
            <person name="Tanasupawat S."/>
        </authorList>
    </citation>
    <scope>NUCLEOTIDE SEQUENCE [LARGE SCALE GENOMIC DNA]</scope>
    <source>
        <strain evidence="5 6">LDG1-06</strain>
    </source>
</reference>
<feature type="domain" description="Methyl-accepting transducer" evidence="4">
    <location>
        <begin position="305"/>
        <end position="507"/>
    </location>
</feature>
<evidence type="ECO:0000256" key="2">
    <source>
        <dbReference type="ARBA" id="ARBA00029447"/>
    </source>
</evidence>
<dbReference type="EMBL" id="JAENHP010000003">
    <property type="protein sequence ID" value="MBM2616588.1"/>
    <property type="molecule type" value="Genomic_DNA"/>
</dbReference>
<comment type="caution">
    <text evidence="5">The sequence shown here is derived from an EMBL/GenBank/DDBJ whole genome shotgun (WGS) entry which is preliminary data.</text>
</comment>
<evidence type="ECO:0000313" key="5">
    <source>
        <dbReference type="EMBL" id="MBM2616588.1"/>
    </source>
</evidence>
<dbReference type="SUPFAM" id="SSF58104">
    <property type="entry name" value="Methyl-accepting chemotaxis protein (MCP) signaling domain"/>
    <property type="match status" value="1"/>
</dbReference>
<evidence type="ECO:0000256" key="3">
    <source>
        <dbReference type="PROSITE-ProRule" id="PRU00284"/>
    </source>
</evidence>
<evidence type="ECO:0000313" key="6">
    <source>
        <dbReference type="Proteomes" id="UP000632138"/>
    </source>
</evidence>